<sequence length="116" mass="13325">MLELMHEGMTLRQAQKYVRRARKEDLKQRRREALLRLYEESMPRDAESTGEDDSSLVRWMKAHRGISAALTLLLVVVMLVVWTAVLHGSVAYSFAVFLVVVGLGAAAAWWGRRQRR</sequence>
<evidence type="ECO:0008006" key="4">
    <source>
        <dbReference type="Google" id="ProtNLM"/>
    </source>
</evidence>
<keyword evidence="1" id="KW-0472">Membrane</keyword>
<dbReference type="AlphaFoldDB" id="A0A1H4I7W9"/>
<feature type="transmembrane region" description="Helical" evidence="1">
    <location>
        <begin position="91"/>
        <end position="110"/>
    </location>
</feature>
<dbReference type="Proteomes" id="UP000182652">
    <property type="component" value="Unassembled WGS sequence"/>
</dbReference>
<evidence type="ECO:0000313" key="2">
    <source>
        <dbReference type="EMBL" id="SEB30179.1"/>
    </source>
</evidence>
<evidence type="ECO:0000313" key="3">
    <source>
        <dbReference type="Proteomes" id="UP000182652"/>
    </source>
</evidence>
<name>A0A1H4I7W9_9MICC</name>
<keyword evidence="1" id="KW-0812">Transmembrane</keyword>
<dbReference type="STRING" id="156980.SAMN04489745_0117"/>
<keyword evidence="1" id="KW-1133">Transmembrane helix</keyword>
<evidence type="ECO:0000256" key="1">
    <source>
        <dbReference type="SAM" id="Phobius"/>
    </source>
</evidence>
<gene>
    <name evidence="2" type="ORF">SAMN04489745_0117</name>
</gene>
<proteinExistence type="predicted"/>
<accession>A0A1H4I7W9</accession>
<organism evidence="2 3">
    <name type="scientific">Arthrobacter woluwensis</name>
    <dbReference type="NCBI Taxonomy" id="156980"/>
    <lineage>
        <taxon>Bacteria</taxon>
        <taxon>Bacillati</taxon>
        <taxon>Actinomycetota</taxon>
        <taxon>Actinomycetes</taxon>
        <taxon>Micrococcales</taxon>
        <taxon>Micrococcaceae</taxon>
        <taxon>Arthrobacter</taxon>
    </lineage>
</organism>
<feature type="transmembrane region" description="Helical" evidence="1">
    <location>
        <begin position="65"/>
        <end position="85"/>
    </location>
</feature>
<dbReference type="EMBL" id="FNSN01000002">
    <property type="protein sequence ID" value="SEB30179.1"/>
    <property type="molecule type" value="Genomic_DNA"/>
</dbReference>
<protein>
    <recommendedName>
        <fullName evidence="4">DUF3040 domain-containing protein</fullName>
    </recommendedName>
</protein>
<reference evidence="2 3" key="1">
    <citation type="submission" date="2016-10" db="EMBL/GenBank/DDBJ databases">
        <authorList>
            <person name="de Groot N.N."/>
        </authorList>
    </citation>
    <scope>NUCLEOTIDE SEQUENCE [LARGE SCALE GENOMIC DNA]</scope>
    <source>
        <strain evidence="2 3">DSM 10495</strain>
    </source>
</reference>
<keyword evidence="3" id="KW-1185">Reference proteome</keyword>